<proteinExistence type="predicted"/>
<evidence type="ECO:0000313" key="2">
    <source>
        <dbReference type="Proteomes" id="UP001589576"/>
    </source>
</evidence>
<dbReference type="EMBL" id="JBHMFB010000012">
    <property type="protein sequence ID" value="MFB9088896.1"/>
    <property type="molecule type" value="Genomic_DNA"/>
</dbReference>
<comment type="caution">
    <text evidence="1">The sequence shown here is derived from an EMBL/GenBank/DDBJ whole genome shotgun (WGS) entry which is preliminary data.</text>
</comment>
<name>A0ABV5GCQ5_9FLAO</name>
<protein>
    <submittedName>
        <fullName evidence="1">Uncharacterized protein</fullName>
    </submittedName>
</protein>
<sequence>MSLYYVNINPQKNGDHEVHTSECDFLPNFINRKYLGVFTKCKSAIAEAKKTYRQSNGCKTCTQECHTS</sequence>
<dbReference type="RefSeq" id="WP_290284358.1">
    <property type="nucleotide sequence ID" value="NZ_JAUFQN010000019.1"/>
</dbReference>
<reference evidence="1 2" key="1">
    <citation type="submission" date="2024-09" db="EMBL/GenBank/DDBJ databases">
        <authorList>
            <person name="Sun Q."/>
            <person name="Mori K."/>
        </authorList>
    </citation>
    <scope>NUCLEOTIDE SEQUENCE [LARGE SCALE GENOMIC DNA]</scope>
    <source>
        <strain evidence="1 2">CECT 8460</strain>
    </source>
</reference>
<keyword evidence="2" id="KW-1185">Reference proteome</keyword>
<accession>A0ABV5GCQ5</accession>
<dbReference type="Proteomes" id="UP001589576">
    <property type="component" value="Unassembled WGS sequence"/>
</dbReference>
<evidence type="ECO:0000313" key="1">
    <source>
        <dbReference type="EMBL" id="MFB9088896.1"/>
    </source>
</evidence>
<organism evidence="1 2">
    <name type="scientific">Flavobacterium paronense</name>
    <dbReference type="NCBI Taxonomy" id="1392775"/>
    <lineage>
        <taxon>Bacteria</taxon>
        <taxon>Pseudomonadati</taxon>
        <taxon>Bacteroidota</taxon>
        <taxon>Flavobacteriia</taxon>
        <taxon>Flavobacteriales</taxon>
        <taxon>Flavobacteriaceae</taxon>
        <taxon>Flavobacterium</taxon>
    </lineage>
</organism>
<gene>
    <name evidence="1" type="ORF">ACFFUU_04715</name>
</gene>